<accession>I4F520</accession>
<dbReference type="Gene3D" id="1.10.10.10">
    <property type="entry name" value="Winged helix-like DNA-binding domain superfamily/Winged helix DNA-binding domain"/>
    <property type="match status" value="1"/>
</dbReference>
<dbReference type="GO" id="GO:0003700">
    <property type="term" value="F:DNA-binding transcription factor activity"/>
    <property type="evidence" value="ECO:0007669"/>
    <property type="project" value="InterPro"/>
</dbReference>
<evidence type="ECO:0000313" key="4">
    <source>
        <dbReference type="Proteomes" id="UP000006461"/>
    </source>
</evidence>
<dbReference type="AlphaFoldDB" id="I4F520"/>
<organism evidence="3 4">
    <name type="scientific">Modestobacter italicus (strain DSM 44449 / CECT 9708 / BC 501)</name>
    <dbReference type="NCBI Taxonomy" id="2732864"/>
    <lineage>
        <taxon>Bacteria</taxon>
        <taxon>Bacillati</taxon>
        <taxon>Actinomycetota</taxon>
        <taxon>Actinomycetes</taxon>
        <taxon>Geodermatophilales</taxon>
        <taxon>Geodermatophilaceae</taxon>
        <taxon>Modestobacter</taxon>
    </lineage>
</organism>
<dbReference type="PATRIC" id="fig|477641.3.peg.5037"/>
<dbReference type="Proteomes" id="UP000006461">
    <property type="component" value="Chromosome"/>
</dbReference>
<dbReference type="SUPFAM" id="SSF46785">
    <property type="entry name" value="Winged helix' DNA-binding domain"/>
    <property type="match status" value="1"/>
</dbReference>
<evidence type="ECO:0000259" key="2">
    <source>
        <dbReference type="PROSITE" id="PS50995"/>
    </source>
</evidence>
<keyword evidence="4" id="KW-1185">Reference proteome</keyword>
<dbReference type="PROSITE" id="PS50995">
    <property type="entry name" value="HTH_MARR_2"/>
    <property type="match status" value="1"/>
</dbReference>
<dbReference type="PANTHER" id="PTHR33164:SF99">
    <property type="entry name" value="MARR FAMILY REGULATORY PROTEIN"/>
    <property type="match status" value="1"/>
</dbReference>
<name>I4F520_MODI5</name>
<dbReference type="SMART" id="SM00347">
    <property type="entry name" value="HTH_MARR"/>
    <property type="match status" value="1"/>
</dbReference>
<protein>
    <submittedName>
        <fullName evidence="3">Transcriptional regulator, MarR family</fullName>
    </submittedName>
</protein>
<sequence>MSRTPDRPPAPLSPEQQETWFAYMRVMLRLGYEMNRQLQTDSELSLPDYDVLNALADSPDGRLQLTALATRLAWERSRLSHHLQRMSARGLVERSPSATDRRATDAVLTAAGRAALAEATPGHADLVRRMFFDGLDPALLPPLRAALEQVHEQVLTHGTLPRPGQPQRRLPGLAAAD</sequence>
<evidence type="ECO:0000313" key="3">
    <source>
        <dbReference type="EMBL" id="CCH90733.1"/>
    </source>
</evidence>
<dbReference type="InterPro" id="IPR000835">
    <property type="entry name" value="HTH_MarR-typ"/>
</dbReference>
<dbReference type="STRING" id="477641.MODMU_5359"/>
<dbReference type="eggNOG" id="COG1846">
    <property type="taxonomic scope" value="Bacteria"/>
</dbReference>
<dbReference type="InterPro" id="IPR039422">
    <property type="entry name" value="MarR/SlyA-like"/>
</dbReference>
<dbReference type="OrthoDB" id="3526267at2"/>
<feature type="domain" description="HTH marR-type" evidence="2">
    <location>
        <begin position="16"/>
        <end position="152"/>
    </location>
</feature>
<dbReference type="PANTHER" id="PTHR33164">
    <property type="entry name" value="TRANSCRIPTIONAL REGULATOR, MARR FAMILY"/>
    <property type="match status" value="1"/>
</dbReference>
<dbReference type="KEGG" id="mmar:MODMU_5359"/>
<proteinExistence type="predicted"/>
<dbReference type="EMBL" id="FO203431">
    <property type="protein sequence ID" value="CCH90733.1"/>
    <property type="molecule type" value="Genomic_DNA"/>
</dbReference>
<dbReference type="InterPro" id="IPR036390">
    <property type="entry name" value="WH_DNA-bd_sf"/>
</dbReference>
<dbReference type="OMA" id="LIRREEC"/>
<dbReference type="GO" id="GO:0006950">
    <property type="term" value="P:response to stress"/>
    <property type="evidence" value="ECO:0007669"/>
    <property type="project" value="TreeGrafter"/>
</dbReference>
<dbReference type="HOGENOM" id="CLU_083287_2_2_11"/>
<evidence type="ECO:0000256" key="1">
    <source>
        <dbReference type="SAM" id="MobiDB-lite"/>
    </source>
</evidence>
<dbReference type="Pfam" id="PF12802">
    <property type="entry name" value="MarR_2"/>
    <property type="match status" value="1"/>
</dbReference>
<reference evidence="3 4" key="1">
    <citation type="journal article" date="2012" name="J. Bacteriol.">
        <title>Genome Sequence of Radiation-Resistant Modestobacter marinus Strain BC501, a Representative Actinobacterium That Thrives on Calcareous Stone Surfaces.</title>
        <authorList>
            <person name="Normand P."/>
            <person name="Gury J."/>
            <person name="Pujic P."/>
            <person name="Chouaia B."/>
            <person name="Crotti E."/>
            <person name="Brusetti L."/>
            <person name="Daffonchio D."/>
            <person name="Vacherie B."/>
            <person name="Barbe V."/>
            <person name="Medigue C."/>
            <person name="Calteau A."/>
            <person name="Ghodhbane-Gtari F."/>
            <person name="Essoussi I."/>
            <person name="Nouioui I."/>
            <person name="Abbassi-Ghozzi I."/>
            <person name="Gtari M."/>
        </authorList>
    </citation>
    <scope>NUCLEOTIDE SEQUENCE [LARGE SCALE GENOMIC DNA]</scope>
    <source>
        <strain evidence="4">BC 501</strain>
    </source>
</reference>
<gene>
    <name evidence="3" type="ordered locus">MODMU_5359</name>
</gene>
<dbReference type="InterPro" id="IPR036388">
    <property type="entry name" value="WH-like_DNA-bd_sf"/>
</dbReference>
<feature type="compositionally biased region" description="Low complexity" evidence="1">
    <location>
        <begin position="160"/>
        <end position="177"/>
    </location>
</feature>
<feature type="region of interest" description="Disordered" evidence="1">
    <location>
        <begin position="157"/>
        <end position="177"/>
    </location>
</feature>